<proteinExistence type="predicted"/>
<protein>
    <submittedName>
        <fullName evidence="2">YggN family protein</fullName>
    </submittedName>
</protein>
<sequence>MMKKILAGALLLASTPILAHDVNTDSCDVDLNAGVKITTNSIEFSKNGESLYQIVGRDGLIVDGEAIMLSSSQAALVQDYSNSIRAVVPEVKSIAIEGIALATEGVNLAFNELLGEGNEVGAELTHELANLSNEIDNRLSVENGIEIGEDGVVGEDFFGEEFEQRIEENIERAIKNSMGSLLIAVGQEMMFSGGDMEAFETRMEDFGQRIEHQMETRGLALEQKADAICESIVAIDQLETELQNEIDALSDINIIEVSHHGKNKA</sequence>
<organism evidence="2 3">
    <name type="scientific">Thalassotalea algicola</name>
    <dbReference type="NCBI Taxonomy" id="2716224"/>
    <lineage>
        <taxon>Bacteria</taxon>
        <taxon>Pseudomonadati</taxon>
        <taxon>Pseudomonadota</taxon>
        <taxon>Gammaproteobacteria</taxon>
        <taxon>Alteromonadales</taxon>
        <taxon>Colwelliaceae</taxon>
        <taxon>Thalassotalea</taxon>
    </lineage>
</organism>
<feature type="chain" id="PRO_5030930060" evidence="1">
    <location>
        <begin position="20"/>
        <end position="265"/>
    </location>
</feature>
<gene>
    <name evidence="2" type="ORF">HII17_17120</name>
</gene>
<keyword evidence="1" id="KW-0732">Signal</keyword>
<accession>A0A7Y0LFI1</accession>
<dbReference type="Proteomes" id="UP000568664">
    <property type="component" value="Unassembled WGS sequence"/>
</dbReference>
<evidence type="ECO:0000256" key="1">
    <source>
        <dbReference type="SAM" id="SignalP"/>
    </source>
</evidence>
<dbReference type="EMBL" id="JABBXH010000007">
    <property type="protein sequence ID" value="NMP33277.1"/>
    <property type="molecule type" value="Genomic_DNA"/>
</dbReference>
<evidence type="ECO:0000313" key="2">
    <source>
        <dbReference type="EMBL" id="NMP33277.1"/>
    </source>
</evidence>
<feature type="signal peptide" evidence="1">
    <location>
        <begin position="1"/>
        <end position="19"/>
    </location>
</feature>
<reference evidence="2 3" key="1">
    <citation type="submission" date="2020-04" db="EMBL/GenBank/DDBJ databases">
        <title>Thalassotalea sp. M1531, isolated from the surface of marine red alga.</title>
        <authorList>
            <person name="Pang L."/>
            <person name="Lu D.-C."/>
        </authorList>
    </citation>
    <scope>NUCLEOTIDE SEQUENCE [LARGE SCALE GENOMIC DNA]</scope>
    <source>
        <strain evidence="2 3">M1531</strain>
    </source>
</reference>
<keyword evidence="3" id="KW-1185">Reference proteome</keyword>
<name>A0A7Y0LFI1_9GAMM</name>
<comment type="caution">
    <text evidence="2">The sequence shown here is derived from an EMBL/GenBank/DDBJ whole genome shotgun (WGS) entry which is preliminary data.</text>
</comment>
<dbReference type="AlphaFoldDB" id="A0A7Y0LFI1"/>
<dbReference type="RefSeq" id="WP_169076596.1">
    <property type="nucleotide sequence ID" value="NZ_JABBXH010000007.1"/>
</dbReference>
<evidence type="ECO:0000313" key="3">
    <source>
        <dbReference type="Proteomes" id="UP000568664"/>
    </source>
</evidence>
<dbReference type="InterPro" id="IPR021307">
    <property type="entry name" value="DUF2884"/>
</dbReference>
<dbReference type="Pfam" id="PF11101">
    <property type="entry name" value="DUF2884"/>
    <property type="match status" value="1"/>
</dbReference>